<name>A0A2S6A039_9NOCA</name>
<evidence type="ECO:0000256" key="1">
    <source>
        <dbReference type="ARBA" id="ARBA00023125"/>
    </source>
</evidence>
<evidence type="ECO:0000259" key="4">
    <source>
        <dbReference type="PROSITE" id="PS50977"/>
    </source>
</evidence>
<keyword evidence="6" id="KW-1185">Reference proteome</keyword>
<evidence type="ECO:0000256" key="2">
    <source>
        <dbReference type="PROSITE-ProRule" id="PRU00335"/>
    </source>
</evidence>
<dbReference type="AlphaFoldDB" id="A0A2S6A039"/>
<proteinExistence type="predicted"/>
<dbReference type="SUPFAM" id="SSF46689">
    <property type="entry name" value="Homeodomain-like"/>
    <property type="match status" value="1"/>
</dbReference>
<evidence type="ECO:0000256" key="3">
    <source>
        <dbReference type="SAM" id="MobiDB-lite"/>
    </source>
</evidence>
<dbReference type="PROSITE" id="PS50977">
    <property type="entry name" value="HTH_TETR_2"/>
    <property type="match status" value="1"/>
</dbReference>
<dbReference type="InterPro" id="IPR001647">
    <property type="entry name" value="HTH_TetR"/>
</dbReference>
<reference evidence="5 6" key="1">
    <citation type="submission" date="2018-02" db="EMBL/GenBank/DDBJ databases">
        <title>8 Nocardia nova and 1 Nocardia cyriacigeorgica strain used for evolution to TMP-SMX.</title>
        <authorList>
            <person name="Mehta H."/>
            <person name="Weng J."/>
            <person name="Shamoo Y."/>
        </authorList>
    </citation>
    <scope>NUCLEOTIDE SEQUENCE [LARGE SCALE GENOMIC DNA]</scope>
    <source>
        <strain evidence="5 6">BAA2227</strain>
    </source>
</reference>
<organism evidence="5 6">
    <name type="scientific">Nocardia nova</name>
    <dbReference type="NCBI Taxonomy" id="37330"/>
    <lineage>
        <taxon>Bacteria</taxon>
        <taxon>Bacillati</taxon>
        <taxon>Actinomycetota</taxon>
        <taxon>Actinomycetes</taxon>
        <taxon>Mycobacteriales</taxon>
        <taxon>Nocardiaceae</taxon>
        <taxon>Nocardia</taxon>
    </lineage>
</organism>
<feature type="domain" description="HTH tetR-type" evidence="4">
    <location>
        <begin position="52"/>
        <end position="112"/>
    </location>
</feature>
<keyword evidence="1 2" id="KW-0238">DNA-binding</keyword>
<feature type="region of interest" description="Disordered" evidence="3">
    <location>
        <begin position="220"/>
        <end position="242"/>
    </location>
</feature>
<comment type="caution">
    <text evidence="5">The sequence shown here is derived from an EMBL/GenBank/DDBJ whole genome shotgun (WGS) entry which is preliminary data.</text>
</comment>
<dbReference type="InterPro" id="IPR009057">
    <property type="entry name" value="Homeodomain-like_sf"/>
</dbReference>
<evidence type="ECO:0000313" key="5">
    <source>
        <dbReference type="EMBL" id="PPJ24321.1"/>
    </source>
</evidence>
<feature type="DNA-binding region" description="H-T-H motif" evidence="2">
    <location>
        <begin position="75"/>
        <end position="94"/>
    </location>
</feature>
<dbReference type="EMBL" id="PSZD01000020">
    <property type="protein sequence ID" value="PPJ24321.1"/>
    <property type="molecule type" value="Genomic_DNA"/>
</dbReference>
<gene>
    <name evidence="5" type="ORF">C5F51_26435</name>
</gene>
<dbReference type="Gene3D" id="1.10.357.10">
    <property type="entry name" value="Tetracycline Repressor, domain 2"/>
    <property type="match status" value="1"/>
</dbReference>
<feature type="region of interest" description="Disordered" evidence="3">
    <location>
        <begin position="1"/>
        <end position="26"/>
    </location>
</feature>
<dbReference type="GO" id="GO:0003677">
    <property type="term" value="F:DNA binding"/>
    <property type="evidence" value="ECO:0007669"/>
    <property type="project" value="UniProtKB-UniRule"/>
</dbReference>
<accession>A0A2S6A039</accession>
<protein>
    <submittedName>
        <fullName evidence="5">TetR/AcrR family transcriptional regulator</fullName>
    </submittedName>
</protein>
<sequence length="242" mass="26026">MRTKSTHTGVPGATRSSHHYRPTCGFPTVRRPVSSHTETMGMDWLLATDRHDRAADHIYSAATHLIISAGFDNLTVDSVARRAHCSRATVYRHTGGVAHLRETVLARAATSIIEKVEAAIARRSGTDRTYTALTVALREARAEPVVTAFLGSEHGPRAVTGFSESPALIALVADLLGTDPDDALVATWFIRTMVSMLLWPAHPDTETQLLQRFLIPSLDAPPREAPPATAHGTSVSGAAPGR</sequence>
<evidence type="ECO:0000313" key="6">
    <source>
        <dbReference type="Proteomes" id="UP000238356"/>
    </source>
</evidence>
<dbReference type="Proteomes" id="UP000238356">
    <property type="component" value="Unassembled WGS sequence"/>
</dbReference>
<dbReference type="Pfam" id="PF00440">
    <property type="entry name" value="TetR_N"/>
    <property type="match status" value="1"/>
</dbReference>